<proteinExistence type="predicted"/>
<dbReference type="AlphaFoldDB" id="A0A918UVK3"/>
<evidence type="ECO:0000313" key="3">
    <source>
        <dbReference type="Proteomes" id="UP000619457"/>
    </source>
</evidence>
<dbReference type="PROSITE" id="PS51257">
    <property type="entry name" value="PROKAR_LIPOPROTEIN"/>
    <property type="match status" value="1"/>
</dbReference>
<protein>
    <recommendedName>
        <fullName evidence="1">Copper-binding protein MbnP-like domain-containing protein</fullName>
    </recommendedName>
</protein>
<keyword evidence="3" id="KW-1185">Reference proteome</keyword>
<reference evidence="2" key="1">
    <citation type="journal article" date="2014" name="Int. J. Syst. Evol. Microbiol.">
        <title>Complete genome sequence of Corynebacterium casei LMG S-19264T (=DSM 44701T), isolated from a smear-ripened cheese.</title>
        <authorList>
            <consortium name="US DOE Joint Genome Institute (JGI-PGF)"/>
            <person name="Walter F."/>
            <person name="Albersmeier A."/>
            <person name="Kalinowski J."/>
            <person name="Ruckert C."/>
        </authorList>
    </citation>
    <scope>NUCLEOTIDE SEQUENCE</scope>
    <source>
        <strain evidence="2">KCTC 12368</strain>
    </source>
</reference>
<organism evidence="2 3">
    <name type="scientific">Echinicola pacifica</name>
    <dbReference type="NCBI Taxonomy" id="346377"/>
    <lineage>
        <taxon>Bacteria</taxon>
        <taxon>Pseudomonadati</taxon>
        <taxon>Bacteroidota</taxon>
        <taxon>Cytophagia</taxon>
        <taxon>Cytophagales</taxon>
        <taxon>Cyclobacteriaceae</taxon>
        <taxon>Echinicola</taxon>
    </lineage>
</organism>
<dbReference type="RefSeq" id="WP_026235756.1">
    <property type="nucleotide sequence ID" value="NZ_BMWX01000008.1"/>
</dbReference>
<comment type="caution">
    <text evidence="2">The sequence shown here is derived from an EMBL/GenBank/DDBJ whole genome shotgun (WGS) entry which is preliminary data.</text>
</comment>
<accession>A0A918UVK3</accession>
<gene>
    <name evidence="2" type="ORF">GCM10007049_34830</name>
</gene>
<sequence length="265" mass="29442">MKVNFKSIIALGAILAGFSCTENMDEAMMAPGNSTVSLHLSHTFGEDDFVLDQTYTSSKGQAIQFDELRYWISNVELHTMEGEVVSIPDSYYLIQHMKEQLVQDKFVLPDSVREHVILKDVPTGTYSKINFSIGIDPVYNNDLTLIAGELNALQNMASASWMWFTSYIFTKVHGTVGTGEEAMAFSFETGSNDCYKTVSLEFPEPILLSDTEDNFINISNDVEKLLGGIAFDETILSGTTYTIGASKPEQMMKLSGNFEQSLQVK</sequence>
<evidence type="ECO:0000313" key="2">
    <source>
        <dbReference type="EMBL" id="GGZ38701.1"/>
    </source>
</evidence>
<evidence type="ECO:0000259" key="1">
    <source>
        <dbReference type="Pfam" id="PF20243"/>
    </source>
</evidence>
<dbReference type="InterPro" id="IPR046863">
    <property type="entry name" value="MbnP-like_dom"/>
</dbReference>
<feature type="domain" description="Copper-binding protein MbnP-like" evidence="1">
    <location>
        <begin position="34"/>
        <end position="234"/>
    </location>
</feature>
<dbReference type="EMBL" id="BMWX01000008">
    <property type="protein sequence ID" value="GGZ38701.1"/>
    <property type="molecule type" value="Genomic_DNA"/>
</dbReference>
<name>A0A918UVK3_9BACT</name>
<dbReference type="Pfam" id="PF20243">
    <property type="entry name" value="MbnP"/>
    <property type="match status" value="1"/>
</dbReference>
<dbReference type="Proteomes" id="UP000619457">
    <property type="component" value="Unassembled WGS sequence"/>
</dbReference>
<reference evidence="2" key="2">
    <citation type="submission" date="2020-09" db="EMBL/GenBank/DDBJ databases">
        <authorList>
            <person name="Sun Q."/>
            <person name="Kim S."/>
        </authorList>
    </citation>
    <scope>NUCLEOTIDE SEQUENCE</scope>
    <source>
        <strain evidence="2">KCTC 12368</strain>
    </source>
</reference>